<evidence type="ECO:0000313" key="3">
    <source>
        <dbReference type="Proteomes" id="UP001454036"/>
    </source>
</evidence>
<dbReference type="PANTHER" id="PTHR33476:SF22">
    <property type="entry name" value="PROTEIN POLAR LOCALIZATION DURING ASYMMETRIC DIVISION AND REDISTRIBUTION"/>
    <property type="match status" value="1"/>
</dbReference>
<sequence length="313" mass="36129">MAYYSCSKKPRGTCHDSEGFTCVSPISILSCWIRTKKSKRPTVSNKLGEEKKFGKFDDDDEKKMDNATLAPNYAESCQSCTPCDDSSGNLKEVKFFNLGIGFGLVYLLAESKDELNKIKDLHKEMQVELQSFKDKLLANEHSQNKGISSFQELQSSMSLNDPQIRSFIISRQQSRKKMNLLEEELKAELEHLQLHIESETMLYQEEKYSEIMVEETAPEGSLYTTNYGEIIDPPQVIHNAGQYGVSPHELESRLHELLEARQQERINELEEALHFANQKIQEKERDLSMWKDTAKIFFQQVPVHNERRSLTHQ</sequence>
<dbReference type="EMBL" id="BAABME010013467">
    <property type="protein sequence ID" value="GAA0186204.1"/>
    <property type="molecule type" value="Genomic_DNA"/>
</dbReference>
<feature type="coiled-coil region" evidence="1">
    <location>
        <begin position="108"/>
        <end position="135"/>
    </location>
</feature>
<comment type="caution">
    <text evidence="2">The sequence shown here is derived from an EMBL/GenBank/DDBJ whole genome shotgun (WGS) entry which is preliminary data.</text>
</comment>
<evidence type="ECO:0000313" key="2">
    <source>
        <dbReference type="EMBL" id="GAA0186204.1"/>
    </source>
</evidence>
<dbReference type="InterPro" id="IPR040348">
    <property type="entry name" value="POLAR-like"/>
</dbReference>
<organism evidence="2 3">
    <name type="scientific">Lithospermum erythrorhizon</name>
    <name type="common">Purple gromwell</name>
    <name type="synonym">Lithospermum officinale var. erythrorhizon</name>
    <dbReference type="NCBI Taxonomy" id="34254"/>
    <lineage>
        <taxon>Eukaryota</taxon>
        <taxon>Viridiplantae</taxon>
        <taxon>Streptophyta</taxon>
        <taxon>Embryophyta</taxon>
        <taxon>Tracheophyta</taxon>
        <taxon>Spermatophyta</taxon>
        <taxon>Magnoliopsida</taxon>
        <taxon>eudicotyledons</taxon>
        <taxon>Gunneridae</taxon>
        <taxon>Pentapetalae</taxon>
        <taxon>asterids</taxon>
        <taxon>lamiids</taxon>
        <taxon>Boraginales</taxon>
        <taxon>Boraginaceae</taxon>
        <taxon>Boraginoideae</taxon>
        <taxon>Lithospermeae</taxon>
        <taxon>Lithospermum</taxon>
    </lineage>
</organism>
<dbReference type="PANTHER" id="PTHR33476">
    <property type="entry name" value="EMB|CAB62613.1"/>
    <property type="match status" value="1"/>
</dbReference>
<accession>A0AAV3RXS9</accession>
<dbReference type="AlphaFoldDB" id="A0AAV3RXS9"/>
<feature type="coiled-coil region" evidence="1">
    <location>
        <begin position="259"/>
        <end position="293"/>
    </location>
</feature>
<evidence type="ECO:0000256" key="1">
    <source>
        <dbReference type="SAM" id="Coils"/>
    </source>
</evidence>
<dbReference type="GO" id="GO:0008356">
    <property type="term" value="P:asymmetric cell division"/>
    <property type="evidence" value="ECO:0007669"/>
    <property type="project" value="InterPro"/>
</dbReference>
<reference evidence="2 3" key="1">
    <citation type="submission" date="2024-01" db="EMBL/GenBank/DDBJ databases">
        <title>The complete chloroplast genome sequence of Lithospermum erythrorhizon: insights into the phylogenetic relationship among Boraginaceae species and the maternal lineages of purple gromwells.</title>
        <authorList>
            <person name="Okada T."/>
            <person name="Watanabe K."/>
        </authorList>
    </citation>
    <scope>NUCLEOTIDE SEQUENCE [LARGE SCALE GENOMIC DNA]</scope>
</reference>
<name>A0AAV3RXS9_LITER</name>
<protein>
    <submittedName>
        <fullName evidence="2">Uncharacterized protein</fullName>
    </submittedName>
</protein>
<keyword evidence="3" id="KW-1185">Reference proteome</keyword>
<proteinExistence type="predicted"/>
<gene>
    <name evidence="2" type="ORF">LIER_33492</name>
</gene>
<dbReference type="Proteomes" id="UP001454036">
    <property type="component" value="Unassembled WGS sequence"/>
</dbReference>
<keyword evidence="1" id="KW-0175">Coiled coil</keyword>